<reference evidence="12 13" key="1">
    <citation type="journal article" date="2013" name="Int. J. Syst. Evol. Microbiol.">
        <title>Tumebacillus flagellatus sp. nov., an alpha-amylase/pullulanase-producing bacterium isolated from cassava wastewater.</title>
        <authorList>
            <person name="Wang Q."/>
            <person name="Xie N."/>
            <person name="Qin Y."/>
            <person name="Shen N."/>
            <person name="Zhu J."/>
            <person name="Mi H."/>
            <person name="Huang R."/>
        </authorList>
    </citation>
    <scope>NUCLEOTIDE SEQUENCE [LARGE SCALE GENOMIC DNA]</scope>
    <source>
        <strain evidence="12 13">GST4</strain>
    </source>
</reference>
<evidence type="ECO:0000256" key="5">
    <source>
        <dbReference type="ARBA" id="ARBA00022842"/>
    </source>
</evidence>
<keyword evidence="8" id="KW-0411">Iron-sulfur</keyword>
<dbReference type="GO" id="GO:0051536">
    <property type="term" value="F:iron-sulfur cluster binding"/>
    <property type="evidence" value="ECO:0007669"/>
    <property type="project" value="UniProtKB-KW"/>
</dbReference>
<feature type="domain" description="Thiamine pyrophosphate enzyme TPP-binding" evidence="10">
    <location>
        <begin position="48"/>
        <end position="196"/>
    </location>
</feature>
<keyword evidence="13" id="KW-1185">Reference proteome</keyword>
<gene>
    <name evidence="12" type="ORF">EL26_19540</name>
</gene>
<evidence type="ECO:0000256" key="6">
    <source>
        <dbReference type="ARBA" id="ARBA00023002"/>
    </source>
</evidence>
<evidence type="ECO:0000256" key="3">
    <source>
        <dbReference type="ARBA" id="ARBA00001966"/>
    </source>
</evidence>
<dbReference type="GO" id="GO:0045333">
    <property type="term" value="P:cellular respiration"/>
    <property type="evidence" value="ECO:0007669"/>
    <property type="project" value="UniProtKB-ARBA"/>
</dbReference>
<dbReference type="AlphaFoldDB" id="A0A074LHH7"/>
<evidence type="ECO:0000259" key="11">
    <source>
        <dbReference type="Pfam" id="PF12367"/>
    </source>
</evidence>
<organism evidence="12 13">
    <name type="scientific">Tumebacillus flagellatus</name>
    <dbReference type="NCBI Taxonomy" id="1157490"/>
    <lineage>
        <taxon>Bacteria</taxon>
        <taxon>Bacillati</taxon>
        <taxon>Bacillota</taxon>
        <taxon>Bacilli</taxon>
        <taxon>Bacillales</taxon>
        <taxon>Alicyclobacillaceae</taxon>
        <taxon>Tumebacillus</taxon>
    </lineage>
</organism>
<dbReference type="Pfam" id="PF12367">
    <property type="entry name" value="PFO_beta_C"/>
    <property type="match status" value="1"/>
</dbReference>
<comment type="cofactor">
    <cofactor evidence="2">
        <name>thiamine diphosphate</name>
        <dbReference type="ChEBI" id="CHEBI:58937"/>
    </cofactor>
</comment>
<dbReference type="Gene3D" id="3.40.50.970">
    <property type="match status" value="1"/>
</dbReference>
<evidence type="ECO:0000259" key="10">
    <source>
        <dbReference type="Pfam" id="PF02775"/>
    </source>
</evidence>
<dbReference type="InterPro" id="IPR029061">
    <property type="entry name" value="THDP-binding"/>
</dbReference>
<dbReference type="eggNOG" id="COG1013">
    <property type="taxonomic scope" value="Bacteria"/>
</dbReference>
<dbReference type="OrthoDB" id="9775140at2"/>
<dbReference type="CDD" id="cd03375">
    <property type="entry name" value="TPP_OGFOR"/>
    <property type="match status" value="1"/>
</dbReference>
<protein>
    <submittedName>
        <fullName evidence="12">2-oxoacid ferredoxin oxidoreductase</fullName>
    </submittedName>
</protein>
<evidence type="ECO:0000256" key="7">
    <source>
        <dbReference type="ARBA" id="ARBA00023004"/>
    </source>
</evidence>
<dbReference type="InterPro" id="IPR032686">
    <property type="entry name" value="PFO_beta_C"/>
</dbReference>
<comment type="cofactor">
    <cofactor evidence="1">
        <name>Mg(2+)</name>
        <dbReference type="ChEBI" id="CHEBI:18420"/>
    </cofactor>
</comment>
<evidence type="ECO:0000256" key="9">
    <source>
        <dbReference type="ARBA" id="ARBA00023052"/>
    </source>
</evidence>
<dbReference type="RefSeq" id="WP_038092496.1">
    <property type="nucleotide sequence ID" value="NZ_JMIR01000033.1"/>
</dbReference>
<evidence type="ECO:0000256" key="1">
    <source>
        <dbReference type="ARBA" id="ARBA00001946"/>
    </source>
</evidence>
<keyword evidence="6" id="KW-0560">Oxidoreductase</keyword>
<dbReference type="STRING" id="1157490.EL26_19540"/>
<dbReference type="PANTHER" id="PTHR48084:SF4">
    <property type="entry name" value="2-OXOGLUTARATE OXIDOREDUCTASE SUBUNIT KORB"/>
    <property type="match status" value="1"/>
</dbReference>
<dbReference type="NCBIfam" id="TIGR02177">
    <property type="entry name" value="PorB_KorB"/>
    <property type="match status" value="1"/>
</dbReference>
<dbReference type="EMBL" id="JMIR01000033">
    <property type="protein sequence ID" value="KEO81666.1"/>
    <property type="molecule type" value="Genomic_DNA"/>
</dbReference>
<dbReference type="GO" id="GO:0030976">
    <property type="term" value="F:thiamine pyrophosphate binding"/>
    <property type="evidence" value="ECO:0007669"/>
    <property type="project" value="InterPro"/>
</dbReference>
<proteinExistence type="predicted"/>
<dbReference type="GO" id="GO:0016625">
    <property type="term" value="F:oxidoreductase activity, acting on the aldehyde or oxo group of donors, iron-sulfur protein as acceptor"/>
    <property type="evidence" value="ECO:0007669"/>
    <property type="project" value="UniProtKB-ARBA"/>
</dbReference>
<comment type="cofactor">
    <cofactor evidence="3">
        <name>[4Fe-4S] cluster</name>
        <dbReference type="ChEBI" id="CHEBI:49883"/>
    </cofactor>
</comment>
<keyword evidence="7" id="KW-0408">Iron</keyword>
<dbReference type="SUPFAM" id="SSF52518">
    <property type="entry name" value="Thiamin diphosphate-binding fold (THDP-binding)"/>
    <property type="match status" value="1"/>
</dbReference>
<keyword evidence="4" id="KW-0479">Metal-binding</keyword>
<dbReference type="PANTHER" id="PTHR48084">
    <property type="entry name" value="2-OXOGLUTARATE OXIDOREDUCTASE SUBUNIT KORB-RELATED"/>
    <property type="match status" value="1"/>
</dbReference>
<dbReference type="InterPro" id="IPR011896">
    <property type="entry name" value="OFOB"/>
</dbReference>
<evidence type="ECO:0000313" key="13">
    <source>
        <dbReference type="Proteomes" id="UP000027931"/>
    </source>
</evidence>
<dbReference type="GO" id="GO:0046872">
    <property type="term" value="F:metal ion binding"/>
    <property type="evidence" value="ECO:0007669"/>
    <property type="project" value="UniProtKB-KW"/>
</dbReference>
<keyword evidence="9" id="KW-0786">Thiamine pyrophosphate</keyword>
<keyword evidence="5" id="KW-0460">Magnesium</keyword>
<dbReference type="InterPro" id="IPR051457">
    <property type="entry name" value="2-oxoacid:Fd_oxidoreductase"/>
</dbReference>
<dbReference type="Proteomes" id="UP000027931">
    <property type="component" value="Unassembled WGS sequence"/>
</dbReference>
<comment type="caution">
    <text evidence="12">The sequence shown here is derived from an EMBL/GenBank/DDBJ whole genome shotgun (WGS) entry which is preliminary data.</text>
</comment>
<evidence type="ECO:0000313" key="12">
    <source>
        <dbReference type="EMBL" id="KEO81666.1"/>
    </source>
</evidence>
<dbReference type="InterPro" id="IPR011766">
    <property type="entry name" value="TPP_enzyme_TPP-bd"/>
</dbReference>
<sequence length="289" mass="31475">MATVKDFRNEVRPNWCPGCGDFSVQAAIQKALAESGKEPEEVAVISGIGCSGRISGYINSYGFHTIHGRSLPVAQGVKLANRDLTVIASGGDGDGFGIGLHHFMHAARRNMDITYIVMDNNIYGLTKGQTSPTSAQGFKNPKSTPEGNIENALVPAQVALSAGIGFLAQGFSSDIKQLTEIIKAAIAHKGFSLVSVYSPCVTYNKTNTYDWYKENITVVDTIEGYDKTNRIQAMATVMEHKGLVTGILYQNESLKAYEDLIPGYKEEPIVNHELPLSEDFLTKTMKEFV</sequence>
<accession>A0A074LHH7</accession>
<evidence type="ECO:0000256" key="4">
    <source>
        <dbReference type="ARBA" id="ARBA00022723"/>
    </source>
</evidence>
<evidence type="ECO:0000256" key="2">
    <source>
        <dbReference type="ARBA" id="ARBA00001964"/>
    </source>
</evidence>
<name>A0A074LHH7_9BACL</name>
<feature type="domain" description="Pyruvate ferredoxin oxidoreductase beta subunit C-terminal" evidence="11">
    <location>
        <begin position="200"/>
        <end position="266"/>
    </location>
</feature>
<dbReference type="Pfam" id="PF02775">
    <property type="entry name" value="TPP_enzyme_C"/>
    <property type="match status" value="1"/>
</dbReference>
<evidence type="ECO:0000256" key="8">
    <source>
        <dbReference type="ARBA" id="ARBA00023014"/>
    </source>
</evidence>